<feature type="non-terminal residue" evidence="2">
    <location>
        <position position="423"/>
    </location>
</feature>
<reference evidence="2" key="2">
    <citation type="journal article" date="2023" name="BMC Genomics">
        <title>Pest status, molecular evolution, and epigenetic factors derived from the genome assembly of Frankliniella fusca, a thysanopteran phytovirus vector.</title>
        <authorList>
            <person name="Catto M.A."/>
            <person name="Labadie P.E."/>
            <person name="Jacobson A.L."/>
            <person name="Kennedy G.G."/>
            <person name="Srinivasan R."/>
            <person name="Hunt B.G."/>
        </authorList>
    </citation>
    <scope>NUCLEOTIDE SEQUENCE</scope>
    <source>
        <strain evidence="2">PL_HMW_Pooled</strain>
    </source>
</reference>
<evidence type="ECO:0000313" key="3">
    <source>
        <dbReference type="Proteomes" id="UP001219518"/>
    </source>
</evidence>
<feature type="region of interest" description="Disordered" evidence="1">
    <location>
        <begin position="386"/>
        <end position="423"/>
    </location>
</feature>
<accession>A0AAE1I308</accession>
<protein>
    <submittedName>
        <fullName evidence="2">30S ribosomal protein S2</fullName>
    </submittedName>
</protein>
<evidence type="ECO:0000313" key="2">
    <source>
        <dbReference type="EMBL" id="KAK3931186.1"/>
    </source>
</evidence>
<keyword evidence="2" id="KW-0689">Ribosomal protein</keyword>
<comment type="caution">
    <text evidence="2">The sequence shown here is derived from an EMBL/GenBank/DDBJ whole genome shotgun (WGS) entry which is preliminary data.</text>
</comment>
<dbReference type="GO" id="GO:0005840">
    <property type="term" value="C:ribosome"/>
    <property type="evidence" value="ECO:0007669"/>
    <property type="project" value="UniProtKB-KW"/>
</dbReference>
<dbReference type="AlphaFoldDB" id="A0AAE1I308"/>
<dbReference type="EMBL" id="JAHWGI010001418">
    <property type="protein sequence ID" value="KAK3931186.1"/>
    <property type="molecule type" value="Genomic_DNA"/>
</dbReference>
<keyword evidence="2" id="KW-0687">Ribonucleoprotein</keyword>
<reference evidence="2" key="1">
    <citation type="submission" date="2021-07" db="EMBL/GenBank/DDBJ databases">
        <authorList>
            <person name="Catto M.A."/>
            <person name="Jacobson A."/>
            <person name="Kennedy G."/>
            <person name="Labadie P."/>
            <person name="Hunt B.G."/>
            <person name="Srinivasan R."/>
        </authorList>
    </citation>
    <scope>NUCLEOTIDE SEQUENCE</scope>
    <source>
        <strain evidence="2">PL_HMW_Pooled</strain>
        <tissue evidence="2">Head</tissue>
    </source>
</reference>
<feature type="compositionally biased region" description="Low complexity" evidence="1">
    <location>
        <begin position="414"/>
        <end position="423"/>
    </location>
</feature>
<name>A0AAE1I308_9NEOP</name>
<sequence length="423" mass="45690">MLPTLKPVGHQSTNWMVRLDLMVAMAAFTSLGTTSPRNSMQQAICGFKCANENSHTYVCTTLIHLRNKLKRKGKWTHHCGGDLRRRVHGELELGLFAIVDGEPLHEQGGEAGAGAAAERVEEQEALQARALVGQLADAVEHQVHDLLADGVVAAGVVVGRVLLARDELLRVEQLAVPVRTSSTTVGSRSTNTARGTCLPAPVSLKKVLNESSPPPTVLSEGIWPSGWMPCSRQYSSQHALPVCTPACPTWTEMHSLMGPGPRAARGRGAMDRNERPAPGRDLELERASSEELARPHRPADGFPGGCRGRPTLTVAAVVTAVRSLQEKRPRGARLDEILVVLGPAFPALTASCLRRELAPLLKRAVGSRLLRCDARRNYTVLRRHKTHVDPDITPRPGPAPTGPEVLRRPRARAPTRTAARAGA</sequence>
<organism evidence="2 3">
    <name type="scientific">Frankliniella fusca</name>
    <dbReference type="NCBI Taxonomy" id="407009"/>
    <lineage>
        <taxon>Eukaryota</taxon>
        <taxon>Metazoa</taxon>
        <taxon>Ecdysozoa</taxon>
        <taxon>Arthropoda</taxon>
        <taxon>Hexapoda</taxon>
        <taxon>Insecta</taxon>
        <taxon>Pterygota</taxon>
        <taxon>Neoptera</taxon>
        <taxon>Paraneoptera</taxon>
        <taxon>Thysanoptera</taxon>
        <taxon>Terebrantia</taxon>
        <taxon>Thripoidea</taxon>
        <taxon>Thripidae</taxon>
        <taxon>Frankliniella</taxon>
    </lineage>
</organism>
<keyword evidence="3" id="KW-1185">Reference proteome</keyword>
<proteinExistence type="predicted"/>
<feature type="region of interest" description="Disordered" evidence="1">
    <location>
        <begin position="260"/>
        <end position="306"/>
    </location>
</feature>
<evidence type="ECO:0000256" key="1">
    <source>
        <dbReference type="SAM" id="MobiDB-lite"/>
    </source>
</evidence>
<feature type="compositionally biased region" description="Basic and acidic residues" evidence="1">
    <location>
        <begin position="268"/>
        <end position="299"/>
    </location>
</feature>
<dbReference type="Proteomes" id="UP001219518">
    <property type="component" value="Unassembled WGS sequence"/>
</dbReference>
<gene>
    <name evidence="2" type="ORF">KUF71_025166</name>
</gene>